<gene>
    <name evidence="3" type="ORF">GIB67_018181</name>
</gene>
<protein>
    <recommendedName>
        <fullName evidence="2">Retrovirus-related Pol polyprotein from transposon TNT 1-94-like beta-barrel domain-containing protein</fullName>
    </recommendedName>
</protein>
<dbReference type="OrthoDB" id="1751483at2759"/>
<sequence>MVVSGKRSFNRFIKGTYWSYGQLGHYRSDCKVGKGNEENSARGFESDTNKLAMVTGNDSDEAFLVVAADGSCHDRGWVFDSGATMHVWAHKAWFSNYAMCEGSKFVLASDGPRRPISGVGAIRVRMFDGRIWKNGDEKYDEDVKDGEDKAKSVEEEQPQTSADQTTAVSVVEQTMKVVKIEDEASQTEKSKKEVEQSKEEMVEGNDDGDGNL</sequence>
<evidence type="ECO:0000313" key="3">
    <source>
        <dbReference type="EMBL" id="KAF6168341.1"/>
    </source>
</evidence>
<keyword evidence="4" id="KW-1185">Reference proteome</keyword>
<dbReference type="Pfam" id="PF22936">
    <property type="entry name" value="Pol_BBD"/>
    <property type="match status" value="1"/>
</dbReference>
<feature type="compositionally biased region" description="Polar residues" evidence="1">
    <location>
        <begin position="158"/>
        <end position="168"/>
    </location>
</feature>
<dbReference type="Proteomes" id="UP000541444">
    <property type="component" value="Unassembled WGS sequence"/>
</dbReference>
<name>A0A7J7NM86_9MAGN</name>
<feature type="domain" description="Retrovirus-related Pol polyprotein from transposon TNT 1-94-like beta-barrel" evidence="2">
    <location>
        <begin position="77"/>
        <end position="130"/>
    </location>
</feature>
<organism evidence="3 4">
    <name type="scientific">Kingdonia uniflora</name>
    <dbReference type="NCBI Taxonomy" id="39325"/>
    <lineage>
        <taxon>Eukaryota</taxon>
        <taxon>Viridiplantae</taxon>
        <taxon>Streptophyta</taxon>
        <taxon>Embryophyta</taxon>
        <taxon>Tracheophyta</taxon>
        <taxon>Spermatophyta</taxon>
        <taxon>Magnoliopsida</taxon>
        <taxon>Ranunculales</taxon>
        <taxon>Circaeasteraceae</taxon>
        <taxon>Kingdonia</taxon>
    </lineage>
</organism>
<comment type="caution">
    <text evidence="3">The sequence shown here is derived from an EMBL/GenBank/DDBJ whole genome shotgun (WGS) entry which is preliminary data.</text>
</comment>
<evidence type="ECO:0000256" key="1">
    <source>
        <dbReference type="SAM" id="MobiDB-lite"/>
    </source>
</evidence>
<dbReference type="EMBL" id="JACGCM010000697">
    <property type="protein sequence ID" value="KAF6168341.1"/>
    <property type="molecule type" value="Genomic_DNA"/>
</dbReference>
<feature type="compositionally biased region" description="Basic and acidic residues" evidence="1">
    <location>
        <begin position="181"/>
        <end position="201"/>
    </location>
</feature>
<feature type="region of interest" description="Disordered" evidence="1">
    <location>
        <begin position="181"/>
        <end position="212"/>
    </location>
</feature>
<proteinExistence type="predicted"/>
<dbReference type="AlphaFoldDB" id="A0A7J7NM86"/>
<reference evidence="3 4" key="1">
    <citation type="journal article" date="2020" name="IScience">
        <title>Genome Sequencing of the Endangered Kingdonia uniflora (Circaeasteraceae, Ranunculales) Reveals Potential Mechanisms of Evolutionary Specialization.</title>
        <authorList>
            <person name="Sun Y."/>
            <person name="Deng T."/>
            <person name="Zhang A."/>
            <person name="Moore M.J."/>
            <person name="Landis J.B."/>
            <person name="Lin N."/>
            <person name="Zhang H."/>
            <person name="Zhang X."/>
            <person name="Huang J."/>
            <person name="Zhang X."/>
            <person name="Sun H."/>
            <person name="Wang H."/>
        </authorList>
    </citation>
    <scope>NUCLEOTIDE SEQUENCE [LARGE SCALE GENOMIC DNA]</scope>
    <source>
        <strain evidence="3">TB1705</strain>
        <tissue evidence="3">Leaf</tissue>
    </source>
</reference>
<dbReference type="InterPro" id="IPR054722">
    <property type="entry name" value="PolX-like_BBD"/>
</dbReference>
<feature type="compositionally biased region" description="Acidic residues" evidence="1">
    <location>
        <begin position="202"/>
        <end position="212"/>
    </location>
</feature>
<accession>A0A7J7NM86</accession>
<evidence type="ECO:0000313" key="4">
    <source>
        <dbReference type="Proteomes" id="UP000541444"/>
    </source>
</evidence>
<feature type="region of interest" description="Disordered" evidence="1">
    <location>
        <begin position="137"/>
        <end position="168"/>
    </location>
</feature>
<evidence type="ECO:0000259" key="2">
    <source>
        <dbReference type="Pfam" id="PF22936"/>
    </source>
</evidence>